<dbReference type="PANTHER" id="PTHR24637">
    <property type="entry name" value="COLLAGEN"/>
    <property type="match status" value="1"/>
</dbReference>
<dbReference type="InterPro" id="IPR002486">
    <property type="entry name" value="Col_cuticle_N"/>
</dbReference>
<dbReference type="Proteomes" id="UP001620626">
    <property type="component" value="Unassembled WGS sequence"/>
</dbReference>
<protein>
    <recommendedName>
        <fullName evidence="4">Nematode cuticle collagen N-terminal domain-containing protein</fullName>
    </recommendedName>
</protein>
<evidence type="ECO:0000256" key="1">
    <source>
        <dbReference type="ARBA" id="ARBA00022737"/>
    </source>
</evidence>
<evidence type="ECO:0000313" key="5">
    <source>
        <dbReference type="EMBL" id="KAL3106260.1"/>
    </source>
</evidence>
<proteinExistence type="predicted"/>
<evidence type="ECO:0000256" key="3">
    <source>
        <dbReference type="SAM" id="Phobius"/>
    </source>
</evidence>
<feature type="region of interest" description="Disordered" evidence="2">
    <location>
        <begin position="191"/>
        <end position="328"/>
    </location>
</feature>
<name>A0ABD2KTG7_9BILA</name>
<dbReference type="SMART" id="SM01088">
    <property type="entry name" value="Col_cuticle_N"/>
    <property type="match status" value="1"/>
</dbReference>
<feature type="compositionally biased region" description="Low complexity" evidence="2">
    <location>
        <begin position="306"/>
        <end position="320"/>
    </location>
</feature>
<feature type="compositionally biased region" description="Pro residues" evidence="2">
    <location>
        <begin position="287"/>
        <end position="302"/>
    </location>
</feature>
<dbReference type="AlphaFoldDB" id="A0ABD2KTG7"/>
<accession>A0ABD2KTG7</accession>
<keyword evidence="6" id="KW-1185">Reference proteome</keyword>
<keyword evidence="3" id="KW-0812">Transmembrane</keyword>
<reference evidence="5 6" key="1">
    <citation type="submission" date="2024-10" db="EMBL/GenBank/DDBJ databases">
        <authorList>
            <person name="Kim D."/>
        </authorList>
    </citation>
    <scope>NUCLEOTIDE SEQUENCE [LARGE SCALE GENOMIC DNA]</scope>
    <source>
        <strain evidence="5">BH-2024</strain>
    </source>
</reference>
<dbReference type="Pfam" id="PF01484">
    <property type="entry name" value="Col_cuticle_N"/>
    <property type="match status" value="1"/>
</dbReference>
<feature type="compositionally biased region" description="Low complexity" evidence="2">
    <location>
        <begin position="266"/>
        <end position="276"/>
    </location>
</feature>
<dbReference type="EMBL" id="JBICBT010000658">
    <property type="protein sequence ID" value="KAL3106260.1"/>
    <property type="molecule type" value="Genomic_DNA"/>
</dbReference>
<feature type="transmembrane region" description="Helical" evidence="3">
    <location>
        <begin position="12"/>
        <end position="34"/>
    </location>
</feature>
<keyword evidence="1" id="KW-0677">Repeat</keyword>
<evidence type="ECO:0000259" key="4">
    <source>
        <dbReference type="SMART" id="SM01088"/>
    </source>
</evidence>
<dbReference type="PANTHER" id="PTHR24637:SF328">
    <property type="entry name" value="NEMATODE CUTICLE COLLAGEN N-TERMINAL DOMAIN-CONTAINING PROTEIN"/>
    <property type="match status" value="1"/>
</dbReference>
<gene>
    <name evidence="5" type="ORF">niasHT_013803</name>
</gene>
<feature type="domain" description="Nematode cuticle collagen N-terminal" evidence="4">
    <location>
        <begin position="12"/>
        <end position="62"/>
    </location>
</feature>
<keyword evidence="3" id="KW-1133">Transmembrane helix</keyword>
<sequence length="394" mass="40428">MDYYIGLPHGCLIVAAIFSTISFASLLVGVPMMLNDMASLQFEMAKQQKIYMEISNSMWSDIMGQAQFIRMIHAKHDRQRRQQYDNFYANDDSAESIHFHCAPGPPGAPGMSGEPGQDGANGVPGAPGQPGSVVPINNELAADANSVAYKLEGGPIAGDQASIAEITAENGGTGSRLAITSAHGLACGKCPAGPPGPPGYKGKKGIRGEKGFKGELGPPGRDGLIGDEGPEGEIGHQGDIGEAGPRGPPGEDAIGYARGATGPQGELGTPGPVGEEGPPGERGDDSPPGPPGEPGPQGPPGEPGKDGFPGAPGPIGAQGADAEYCPCPERSDGHLYEQSKGTHAEPSAAAAAIGIDGIRANPHAEFAANVPEGYEGYYSYSKMAHANTLRRRHL</sequence>
<organism evidence="5 6">
    <name type="scientific">Heterodera trifolii</name>
    <dbReference type="NCBI Taxonomy" id="157864"/>
    <lineage>
        <taxon>Eukaryota</taxon>
        <taxon>Metazoa</taxon>
        <taxon>Ecdysozoa</taxon>
        <taxon>Nematoda</taxon>
        <taxon>Chromadorea</taxon>
        <taxon>Rhabditida</taxon>
        <taxon>Tylenchina</taxon>
        <taxon>Tylenchomorpha</taxon>
        <taxon>Tylenchoidea</taxon>
        <taxon>Heteroderidae</taxon>
        <taxon>Heteroderinae</taxon>
        <taxon>Heterodera</taxon>
    </lineage>
</organism>
<evidence type="ECO:0000313" key="6">
    <source>
        <dbReference type="Proteomes" id="UP001620626"/>
    </source>
</evidence>
<evidence type="ECO:0000256" key="2">
    <source>
        <dbReference type="SAM" id="MobiDB-lite"/>
    </source>
</evidence>
<comment type="caution">
    <text evidence="5">The sequence shown here is derived from an EMBL/GenBank/DDBJ whole genome shotgun (WGS) entry which is preliminary data.</text>
</comment>
<keyword evidence="3" id="KW-0472">Membrane</keyword>